<dbReference type="Proteomes" id="UP000467252">
    <property type="component" value="Chromosome"/>
</dbReference>
<reference evidence="1 2" key="1">
    <citation type="journal article" date="2019" name="Emerg. Microbes Infect.">
        <title>Comprehensive subspecies identification of 175 nontuberculous mycobacteria species based on 7547 genomic profiles.</title>
        <authorList>
            <person name="Matsumoto Y."/>
            <person name="Kinjo T."/>
            <person name="Motooka D."/>
            <person name="Nabeya D."/>
            <person name="Jung N."/>
            <person name="Uechi K."/>
            <person name="Horii T."/>
            <person name="Iida T."/>
            <person name="Fujita J."/>
            <person name="Nakamura S."/>
        </authorList>
    </citation>
    <scope>NUCLEOTIDE SEQUENCE [LARGE SCALE GENOMIC DNA]</scope>
    <source>
        <strain evidence="1 2">JCM 6370</strain>
    </source>
</reference>
<dbReference type="EMBL" id="AP022599">
    <property type="protein sequence ID" value="BBY83433.1"/>
    <property type="molecule type" value="Genomic_DNA"/>
</dbReference>
<evidence type="ECO:0000313" key="1">
    <source>
        <dbReference type="EMBL" id="BBY83433.1"/>
    </source>
</evidence>
<organism evidence="1 2">
    <name type="scientific">Mycolicibacterium pulveris</name>
    <name type="common">Mycobacterium pulveris</name>
    <dbReference type="NCBI Taxonomy" id="36813"/>
    <lineage>
        <taxon>Bacteria</taxon>
        <taxon>Bacillati</taxon>
        <taxon>Actinomycetota</taxon>
        <taxon>Actinomycetes</taxon>
        <taxon>Mycobacteriales</taxon>
        <taxon>Mycobacteriaceae</taxon>
        <taxon>Mycolicibacterium</taxon>
    </lineage>
</organism>
<evidence type="ECO:0000313" key="2">
    <source>
        <dbReference type="Proteomes" id="UP000467252"/>
    </source>
</evidence>
<sequence length="88" mass="10190">MPQLFDARRPRSALKVGHCDAGRGRMHPSDELMTMGAVPDQFTFDPRYIDLRCHHQGVIPESRMNGCRTTKHRGMNTVYLRHRSRDDP</sequence>
<protein>
    <submittedName>
        <fullName evidence="1">Uncharacterized protein</fullName>
    </submittedName>
</protein>
<dbReference type="AlphaFoldDB" id="A0A7I7URJ1"/>
<name>A0A7I7URJ1_MYCPV</name>
<accession>A0A7I7URJ1</accession>
<proteinExistence type="predicted"/>
<gene>
    <name evidence="1" type="ORF">MPUL_45910</name>
</gene>
<keyword evidence="2" id="KW-1185">Reference proteome</keyword>